<dbReference type="InterPro" id="IPR026585">
    <property type="entry name" value="GlgE"/>
</dbReference>
<comment type="function">
    <text evidence="6">Maltosyltransferase that uses maltose 1-phosphate (M1P) as the sugar donor to elongate linear or branched alpha-(1-&gt;4)-glucans. Is involved in a branched alpha-glucan biosynthetic pathway from trehalose, together with TreS, Mak and GlgB.</text>
</comment>
<dbReference type="CDD" id="cd11344">
    <property type="entry name" value="AmyAc_GlgE_like"/>
    <property type="match status" value="1"/>
</dbReference>
<dbReference type="HAMAP" id="MF_02124">
    <property type="entry name" value="GlgE"/>
    <property type="match status" value="1"/>
</dbReference>
<protein>
    <recommendedName>
        <fullName evidence="6">Alpha-1,4-glucan:maltose-1-phosphate maltosyltransferase</fullName>
        <shortName evidence="6">GMPMT</shortName>
        <ecNumber evidence="6">2.4.99.16</ecNumber>
    </recommendedName>
    <alternativeName>
        <fullName evidence="6">(1-&gt;4)-alpha-D-glucan:maltose-1-phosphate alpha-D-maltosyltransferase</fullName>
    </alternativeName>
</protein>
<comment type="similarity">
    <text evidence="6">Belongs to the glycosyl hydrolase 13 family. GlgE subfamily.</text>
</comment>
<comment type="caution">
    <text evidence="6">Lacks conserved residue(s) required for the propagation of feature annotation.</text>
</comment>
<comment type="subunit">
    <text evidence="1 6">Homodimer.</text>
</comment>
<dbReference type="SMART" id="SM00642">
    <property type="entry name" value="Aamy"/>
    <property type="match status" value="1"/>
</dbReference>
<evidence type="ECO:0000259" key="7">
    <source>
        <dbReference type="SMART" id="SM00642"/>
    </source>
</evidence>
<keyword evidence="2 6" id="KW-0328">Glycosyltransferase</keyword>
<keyword evidence="9" id="KW-1185">Reference proteome</keyword>
<feature type="binding site" evidence="6">
    <location>
        <position position="250"/>
    </location>
    <ligand>
        <name>alpha-maltose 1-phosphate</name>
        <dbReference type="ChEBI" id="CHEBI:63576"/>
    </ligand>
</feature>
<evidence type="ECO:0000256" key="2">
    <source>
        <dbReference type="ARBA" id="ARBA00022676"/>
    </source>
</evidence>
<comment type="catalytic activity">
    <reaction evidence="5 6">
        <text>alpha-maltose 1-phosphate + [(1-&gt;4)-alpha-D-glucosyl](n) = [(1-&gt;4)-alpha-D-glucosyl](n+2) + phosphate</text>
        <dbReference type="Rhea" id="RHEA:42692"/>
        <dbReference type="Rhea" id="RHEA-COMP:9584"/>
        <dbReference type="Rhea" id="RHEA-COMP:10183"/>
        <dbReference type="ChEBI" id="CHEBI:15444"/>
        <dbReference type="ChEBI" id="CHEBI:43474"/>
        <dbReference type="ChEBI" id="CHEBI:63576"/>
        <dbReference type="EC" id="2.4.99.16"/>
    </reaction>
</comment>
<accession>A0ABR5SN87</accession>
<evidence type="ECO:0000256" key="5">
    <source>
        <dbReference type="ARBA" id="ARBA00048735"/>
    </source>
</evidence>
<dbReference type="SUPFAM" id="SSF51445">
    <property type="entry name" value="(Trans)glycosidases"/>
    <property type="match status" value="1"/>
</dbReference>
<dbReference type="Gene3D" id="2.60.40.10">
    <property type="entry name" value="Immunoglobulins"/>
    <property type="match status" value="1"/>
</dbReference>
<dbReference type="InterPro" id="IPR013783">
    <property type="entry name" value="Ig-like_fold"/>
</dbReference>
<feature type="binding site" evidence="6">
    <location>
        <position position="384"/>
    </location>
    <ligand>
        <name>alpha-maltose 1-phosphate</name>
        <dbReference type="ChEBI" id="CHEBI:63576"/>
    </ligand>
</feature>
<feature type="binding site" evidence="6">
    <location>
        <position position="345"/>
    </location>
    <ligand>
        <name>alpha-maltose 1-phosphate</name>
        <dbReference type="ChEBI" id="CHEBI:63576"/>
    </ligand>
</feature>
<dbReference type="Gene3D" id="3.20.20.80">
    <property type="entry name" value="Glycosidases"/>
    <property type="match status" value="1"/>
</dbReference>
<evidence type="ECO:0000256" key="6">
    <source>
        <dbReference type="HAMAP-Rule" id="MF_02124"/>
    </source>
</evidence>
<dbReference type="InterPro" id="IPR021828">
    <property type="entry name" value="GlgE_dom_N/S"/>
</dbReference>
<dbReference type="Pfam" id="PF00128">
    <property type="entry name" value="Alpha-amylase"/>
    <property type="match status" value="1"/>
</dbReference>
<proteinExistence type="inferred from homology"/>
<dbReference type="InterPro" id="IPR017853">
    <property type="entry name" value="GH"/>
</dbReference>
<dbReference type="Pfam" id="PF21702">
    <property type="entry name" value="GLGE_C"/>
    <property type="match status" value="1"/>
</dbReference>
<dbReference type="EMBL" id="LNQR01000005">
    <property type="protein sequence ID" value="KWT94500.1"/>
    <property type="molecule type" value="Genomic_DNA"/>
</dbReference>
<dbReference type="InterPro" id="IPR049171">
    <property type="entry name" value="GLGE_C"/>
</dbReference>
<feature type="active site" description="Proton donor" evidence="6">
    <location>
        <position position="412"/>
    </location>
</feature>
<feature type="site" description="Transition state stabilizer" evidence="6">
    <location>
        <position position="470"/>
    </location>
</feature>
<dbReference type="InterPro" id="IPR013780">
    <property type="entry name" value="Glyco_hydro_b"/>
</dbReference>
<dbReference type="GO" id="GO:0016757">
    <property type="term" value="F:glycosyltransferase activity"/>
    <property type="evidence" value="ECO:0007669"/>
    <property type="project" value="UniProtKB-KW"/>
</dbReference>
<keyword evidence="3 6" id="KW-0808">Transferase</keyword>
<evidence type="ECO:0000313" key="8">
    <source>
        <dbReference type="EMBL" id="KWT94500.1"/>
    </source>
</evidence>
<dbReference type="Proteomes" id="UP000060487">
    <property type="component" value="Unassembled WGS sequence"/>
</dbReference>
<evidence type="ECO:0000256" key="3">
    <source>
        <dbReference type="ARBA" id="ARBA00022679"/>
    </source>
</evidence>
<comment type="caution">
    <text evidence="8">The sequence shown here is derived from an EMBL/GenBank/DDBJ whole genome shotgun (WGS) entry which is preliminary data.</text>
</comment>
<dbReference type="Gene3D" id="1.20.58.80">
    <property type="entry name" value="Phosphotransferase system, lactose/cellobiose-type IIA subunit"/>
    <property type="match status" value="1"/>
</dbReference>
<feature type="domain" description="Glycosyl hydrolase family 13 catalytic" evidence="7">
    <location>
        <begin position="198"/>
        <end position="564"/>
    </location>
</feature>
<dbReference type="Gene3D" id="2.60.40.1180">
    <property type="entry name" value="Golgi alpha-mannosidase II"/>
    <property type="match status" value="1"/>
</dbReference>
<dbReference type="EC" id="2.4.99.16" evidence="6"/>
<dbReference type="InterPro" id="IPR006047">
    <property type="entry name" value="GH13_cat_dom"/>
</dbReference>
<reference evidence="8 9" key="1">
    <citation type="submission" date="2015-11" db="EMBL/GenBank/DDBJ databases">
        <authorList>
            <person name="Lin W."/>
        </authorList>
    </citation>
    <scope>NUCLEOTIDE SEQUENCE [LARGE SCALE GENOMIC DNA]</scope>
    <source>
        <strain evidence="8 9">HCH-1</strain>
    </source>
</reference>
<evidence type="ECO:0000313" key="9">
    <source>
        <dbReference type="Proteomes" id="UP000060487"/>
    </source>
</evidence>
<name>A0ABR5SN87_9BACT</name>
<dbReference type="Pfam" id="PF11896">
    <property type="entry name" value="GlgE_dom_N_S"/>
    <property type="match status" value="1"/>
</dbReference>
<gene>
    <name evidence="6" type="primary">glgE</name>
    <name evidence="8" type="ORF">ASN18_0230</name>
</gene>
<keyword evidence="4 6" id="KW-0119">Carbohydrate metabolism</keyword>
<dbReference type="RefSeq" id="WP_085050764.1">
    <property type="nucleotide sequence ID" value="NZ_LNQR01000005.1"/>
</dbReference>
<feature type="binding site" evidence="6">
    <location>
        <begin position="523"/>
        <end position="524"/>
    </location>
    <ligand>
        <name>alpha-maltose 1-phosphate</name>
        <dbReference type="ChEBI" id="CHEBI:63576"/>
    </ligand>
</feature>
<evidence type="ECO:0000256" key="4">
    <source>
        <dbReference type="ARBA" id="ARBA00023277"/>
    </source>
</evidence>
<dbReference type="PANTHER" id="PTHR47786">
    <property type="entry name" value="ALPHA-1,4-GLUCAN:MALTOSE-1-PHOSPHATE MALTOSYLTRANSFERASE"/>
    <property type="match status" value="1"/>
</dbReference>
<feature type="active site" description="Nucleophile" evidence="6">
    <location>
        <position position="383"/>
    </location>
</feature>
<evidence type="ECO:0000256" key="1">
    <source>
        <dbReference type="ARBA" id="ARBA00011738"/>
    </source>
</evidence>
<dbReference type="PANTHER" id="PTHR47786:SF2">
    <property type="entry name" value="GLYCOSYL HYDROLASE FAMILY 13 CATALYTIC DOMAIN-CONTAINING PROTEIN"/>
    <property type="match status" value="1"/>
</dbReference>
<organism evidence="8 9">
    <name type="scientific">Candidatus Magnetominusculus xianensis</name>
    <dbReference type="NCBI Taxonomy" id="1748249"/>
    <lineage>
        <taxon>Bacteria</taxon>
        <taxon>Pseudomonadati</taxon>
        <taxon>Nitrospirota</taxon>
        <taxon>Nitrospiria</taxon>
        <taxon>Nitrospirales</taxon>
        <taxon>Nitrospiraceae</taxon>
        <taxon>Candidatus Magnetominusculus</taxon>
    </lineage>
</organism>
<sequence length="664" mass="76997">MLTNPFVIRDIRPSIDAGTNPIKREVGDVLTVRATVFRDGHDITKAVLKYKEKYSGDQWEHIDMLSVNPGLDLWEGSFVLEKNTRYLYTIEAYTDVFSSWLKDTLKKYESGQDIKSELAEGEILIAGVAEHIATEEEKRYFSDVVEIIKQKRAAKDKLKIMSDPLLMDVIKRYALRADLTVYEPYLEVIVDRQRARYAAWYEFFPRSAGKDPTRSSTFKECIERLPAIKEMGFDVVYLPPIHPIGKTKRKGPNNSLTAGPNDPGSPYAIGNAKGGHMAVEPGLGTIKDFERFEKACRALDMEVALDFAINCSPDHPYVKEHPEWFFKRPDGSIKYAENPPKKYEDIYPLNFYAPDGSWKALWEEMKTILTFWIEKGVRIFRVDNPHTKPVPFWKWLITELQKQYPDVIFLAEAFTRPPVMRELAAVGFTQSYTYFTWRNFKGEIIDYFTELTQSEVKECMRGNLFANTPDILPQILQIGGRAAFKMRFVLAATLSSVYGIYSGYELCENNAVDGKEEYLNSEKYEFKVWDWDKPGNITDFITLINKIRRENPALHYYKNLRFFRSDNENILFYGKTSPDGKNTVLVVANLDPFQSHNSMVYIPLQDLGIGYDETYELQNLINGERKLCKGEEFFVTLNPDWEPAFVFRLDRWTHKEEKFDYFGM</sequence>